<proteinExistence type="predicted"/>
<feature type="compositionally biased region" description="Basic and acidic residues" evidence="1">
    <location>
        <begin position="8"/>
        <end position="20"/>
    </location>
</feature>
<feature type="region of interest" description="Disordered" evidence="1">
    <location>
        <begin position="110"/>
        <end position="133"/>
    </location>
</feature>
<evidence type="ECO:0000313" key="3">
    <source>
        <dbReference type="Proteomes" id="UP001596312"/>
    </source>
</evidence>
<reference evidence="2 3" key="1">
    <citation type="journal article" date="2019" name="Int. J. Syst. Evol. Microbiol.">
        <title>The Global Catalogue of Microorganisms (GCM) 10K type strain sequencing project: providing services to taxonomists for standard genome sequencing and annotation.</title>
        <authorList>
            <consortium name="The Broad Institute Genomics Platform"/>
            <consortium name="The Broad Institute Genome Sequencing Center for Infectious Disease"/>
            <person name="Wu L."/>
            <person name="Ma J."/>
        </authorList>
    </citation>
    <scope>NUCLEOTIDE SEQUENCE [LARGE SCALE GENOMIC DNA]</scope>
    <source>
        <strain evidence="2 3">CGMCC 1.3240</strain>
    </source>
</reference>
<dbReference type="AlphaFoldDB" id="A0ABD5UY14"/>
<gene>
    <name evidence="2" type="ORF">ACFQGH_00850</name>
</gene>
<organism evidence="2 3">
    <name type="scientific">Halalkalicoccus tibetensis</name>
    <dbReference type="NCBI Taxonomy" id="175632"/>
    <lineage>
        <taxon>Archaea</taxon>
        <taxon>Methanobacteriati</taxon>
        <taxon>Methanobacteriota</taxon>
        <taxon>Stenosarchaea group</taxon>
        <taxon>Halobacteria</taxon>
        <taxon>Halobacteriales</taxon>
        <taxon>Halococcaceae</taxon>
        <taxon>Halalkalicoccus</taxon>
    </lineage>
</organism>
<sequence length="133" mass="15003">MLVHLHQYKHEEVEFDDNRTAGESQTEDSVNKDSEEYFGENIEDFDADTWETVEYEGDPIQRRTITLDGVTAVSVPQQGNREDDSDLPGRTIQLRLGGGEEFVEQAVFVEAQDNAPQGEEPEGKTSPQVDDEQ</sequence>
<dbReference type="EMBL" id="JBHSXQ010000001">
    <property type="protein sequence ID" value="MFC6903739.1"/>
    <property type="molecule type" value="Genomic_DNA"/>
</dbReference>
<evidence type="ECO:0000313" key="2">
    <source>
        <dbReference type="EMBL" id="MFC6903739.1"/>
    </source>
</evidence>
<protein>
    <submittedName>
        <fullName evidence="2">Uncharacterized protein</fullName>
    </submittedName>
</protein>
<name>A0ABD5UY14_9EURY</name>
<comment type="caution">
    <text evidence="2">The sequence shown here is derived from an EMBL/GenBank/DDBJ whole genome shotgun (WGS) entry which is preliminary data.</text>
</comment>
<accession>A0ABD5UY14</accession>
<evidence type="ECO:0000256" key="1">
    <source>
        <dbReference type="SAM" id="MobiDB-lite"/>
    </source>
</evidence>
<keyword evidence="3" id="KW-1185">Reference proteome</keyword>
<dbReference type="RefSeq" id="WP_340602229.1">
    <property type="nucleotide sequence ID" value="NZ_JBBMXV010000001.1"/>
</dbReference>
<dbReference type="Proteomes" id="UP001596312">
    <property type="component" value="Unassembled WGS sequence"/>
</dbReference>
<feature type="region of interest" description="Disordered" evidence="1">
    <location>
        <begin position="1"/>
        <end position="36"/>
    </location>
</feature>